<name>A0A1M6Y7Q8_9RHOB</name>
<dbReference type="RefSeq" id="WP_084732797.1">
    <property type="nucleotide sequence ID" value="NZ_FRBN01000006.1"/>
</dbReference>
<dbReference type="InterPro" id="IPR036388">
    <property type="entry name" value="WH-like_DNA-bd_sf"/>
</dbReference>
<gene>
    <name evidence="2" type="ORF">SAMN05444414_1064</name>
</gene>
<dbReference type="Pfam" id="PF12728">
    <property type="entry name" value="HTH_17"/>
    <property type="match status" value="1"/>
</dbReference>
<evidence type="ECO:0000313" key="3">
    <source>
        <dbReference type="Proteomes" id="UP000184191"/>
    </source>
</evidence>
<accession>A0A1M6Y7Q8</accession>
<evidence type="ECO:0000259" key="1">
    <source>
        <dbReference type="Pfam" id="PF12728"/>
    </source>
</evidence>
<protein>
    <submittedName>
        <fullName evidence="2">Helix-turn-helix domain-containing protein</fullName>
    </submittedName>
</protein>
<dbReference type="EMBL" id="FRBN01000006">
    <property type="protein sequence ID" value="SHL14213.1"/>
    <property type="molecule type" value="Genomic_DNA"/>
</dbReference>
<organism evidence="2 3">
    <name type="scientific">Roseovarius marisflavi</name>
    <dbReference type="NCBI Taxonomy" id="1054996"/>
    <lineage>
        <taxon>Bacteria</taxon>
        <taxon>Pseudomonadati</taxon>
        <taxon>Pseudomonadota</taxon>
        <taxon>Alphaproteobacteria</taxon>
        <taxon>Rhodobacterales</taxon>
        <taxon>Roseobacteraceae</taxon>
        <taxon>Roseovarius</taxon>
    </lineage>
</organism>
<dbReference type="STRING" id="1054996.SAMN05444414_1064"/>
<proteinExistence type="predicted"/>
<dbReference type="Gene3D" id="1.10.10.10">
    <property type="entry name" value="Winged helix-like DNA-binding domain superfamily/Winged helix DNA-binding domain"/>
    <property type="match status" value="1"/>
</dbReference>
<reference evidence="3" key="1">
    <citation type="submission" date="2016-11" db="EMBL/GenBank/DDBJ databases">
        <authorList>
            <person name="Varghese N."/>
            <person name="Submissions S."/>
        </authorList>
    </citation>
    <scope>NUCLEOTIDE SEQUENCE [LARGE SCALE GENOMIC DNA]</scope>
    <source>
        <strain evidence="3">DSM 29327</strain>
    </source>
</reference>
<evidence type="ECO:0000313" key="2">
    <source>
        <dbReference type="EMBL" id="SHL14213.1"/>
    </source>
</evidence>
<dbReference type="Proteomes" id="UP000184191">
    <property type="component" value="Unassembled WGS sequence"/>
</dbReference>
<dbReference type="SUPFAM" id="SSF46955">
    <property type="entry name" value="Putative DNA-binding domain"/>
    <property type="match status" value="1"/>
</dbReference>
<feature type="domain" description="Helix-turn-helix" evidence="1">
    <location>
        <begin position="25"/>
        <end position="71"/>
    </location>
</feature>
<dbReference type="InterPro" id="IPR041657">
    <property type="entry name" value="HTH_17"/>
</dbReference>
<dbReference type="OrthoDB" id="9806994at2"/>
<keyword evidence="3" id="KW-1185">Reference proteome</keyword>
<dbReference type="InterPro" id="IPR009061">
    <property type="entry name" value="DNA-bd_dom_put_sf"/>
</dbReference>
<sequence length="76" mass="8879">MLTPERANDNNKPTVDYLDGFIDETQAADFLCQSVRTLQKWLVSGFGPHFYKPGRSVRYRRRDLLVWVESCQGTQR</sequence>
<dbReference type="AlphaFoldDB" id="A0A1M6Y7Q8"/>